<feature type="signal peptide" evidence="2">
    <location>
        <begin position="1"/>
        <end position="23"/>
    </location>
</feature>
<accession>A0A316IC77</accession>
<dbReference type="PANTHER" id="PTHR36234">
    <property type="entry name" value="LYSYL ENDOPEPTIDASE"/>
    <property type="match status" value="1"/>
</dbReference>
<dbReference type="EMBL" id="QGHB01000001">
    <property type="protein sequence ID" value="PWK90420.1"/>
    <property type="molecule type" value="Genomic_DNA"/>
</dbReference>
<proteinExistence type="predicted"/>
<dbReference type="InterPro" id="IPR043504">
    <property type="entry name" value="Peptidase_S1_PA_chymotrypsin"/>
</dbReference>
<reference evidence="3 4" key="1">
    <citation type="submission" date="2018-05" db="EMBL/GenBank/DDBJ databases">
        <title>Genomic Encyclopedia of Type Strains, Phase IV (KMG-IV): sequencing the most valuable type-strain genomes for metagenomic binning, comparative biology and taxonomic classification.</title>
        <authorList>
            <person name="Goeker M."/>
        </authorList>
    </citation>
    <scope>NUCLEOTIDE SEQUENCE [LARGE SCALE GENOMIC DNA]</scope>
    <source>
        <strain evidence="3 4">DSM 45480</strain>
    </source>
</reference>
<evidence type="ECO:0000313" key="3">
    <source>
        <dbReference type="EMBL" id="PWK90420.1"/>
    </source>
</evidence>
<dbReference type="InterPro" id="IPR009003">
    <property type="entry name" value="Peptidase_S1_PA"/>
</dbReference>
<sequence length="379" mass="40792">MRKTLQLLTALALALPMTSFVPATTTSTPAQALAPQSQAPQSQEIGTEESLSVRVGGKSRSTVIERPGSGYVKIHFTDVRILPGDVLTVSNPDGTEKYTYTRDLKASLTATIDRSGFWAMSITGDKAVVSVNNPLSRVRIDKITRGYTEAEMSSQPSVQSICGTNDYKDAVCYQSSNPTEFGKTASVAKLLRNGSSLCTGWRVGPKNHMLTNNHCFTSTNGIEVWFNYQCPTCGGTTSATVTKVMADRVLKTNAGLDYTLFSVRNFETITSFGYLELDARVPAVGEEMYIIGHPAGKLKKLSLRDNNNGGGYCVVRAVRVNGSSSQSDISYMCDTEGGSSGSPVLSRRTHKVIGLHHFGGCPNQGVRIDLVAAQINPLL</sequence>
<feature type="chain" id="PRO_5039125722" evidence="2">
    <location>
        <begin position="24"/>
        <end position="379"/>
    </location>
</feature>
<dbReference type="RefSeq" id="WP_109629392.1">
    <property type="nucleotide sequence ID" value="NZ_QGHB01000001.1"/>
</dbReference>
<dbReference type="Pfam" id="PF13365">
    <property type="entry name" value="Trypsin_2"/>
    <property type="match status" value="1"/>
</dbReference>
<dbReference type="PANTHER" id="PTHR36234:SF5">
    <property type="entry name" value="LYSYL ENDOPEPTIDASE"/>
    <property type="match status" value="1"/>
</dbReference>
<keyword evidence="2" id="KW-0732">Signal</keyword>
<organism evidence="3 4">
    <name type="scientific">Lentzea atacamensis</name>
    <dbReference type="NCBI Taxonomy" id="531938"/>
    <lineage>
        <taxon>Bacteria</taxon>
        <taxon>Bacillati</taxon>
        <taxon>Actinomycetota</taxon>
        <taxon>Actinomycetes</taxon>
        <taxon>Pseudonocardiales</taxon>
        <taxon>Pseudonocardiaceae</taxon>
        <taxon>Lentzea</taxon>
    </lineage>
</organism>
<dbReference type="Proteomes" id="UP000246005">
    <property type="component" value="Unassembled WGS sequence"/>
</dbReference>
<dbReference type="Gene3D" id="2.40.10.10">
    <property type="entry name" value="Trypsin-like serine proteases"/>
    <property type="match status" value="2"/>
</dbReference>
<feature type="region of interest" description="Disordered" evidence="1">
    <location>
        <begin position="26"/>
        <end position="52"/>
    </location>
</feature>
<name>A0A316IC77_9PSEU</name>
<comment type="caution">
    <text evidence="3">The sequence shown here is derived from an EMBL/GenBank/DDBJ whole genome shotgun (WGS) entry which is preliminary data.</text>
</comment>
<gene>
    <name evidence="3" type="ORF">C8D88_101436</name>
</gene>
<evidence type="ECO:0000313" key="4">
    <source>
        <dbReference type="Proteomes" id="UP000246005"/>
    </source>
</evidence>
<feature type="compositionally biased region" description="Low complexity" evidence="1">
    <location>
        <begin position="27"/>
        <end position="43"/>
    </location>
</feature>
<dbReference type="AlphaFoldDB" id="A0A316IC77"/>
<dbReference type="SUPFAM" id="SSF50494">
    <property type="entry name" value="Trypsin-like serine proteases"/>
    <property type="match status" value="1"/>
</dbReference>
<protein>
    <submittedName>
        <fullName evidence="3">V8-like Glu-specific endopeptidase</fullName>
    </submittedName>
</protein>
<evidence type="ECO:0000256" key="1">
    <source>
        <dbReference type="SAM" id="MobiDB-lite"/>
    </source>
</evidence>
<evidence type="ECO:0000256" key="2">
    <source>
        <dbReference type="SAM" id="SignalP"/>
    </source>
</evidence>